<dbReference type="Proteomes" id="UP000325211">
    <property type="component" value="Chromosome"/>
</dbReference>
<keyword evidence="2" id="KW-0812">Transmembrane</keyword>
<organism evidence="3 4">
    <name type="scientific">Streptomyces venezuelae</name>
    <dbReference type="NCBI Taxonomy" id="54571"/>
    <lineage>
        <taxon>Bacteria</taxon>
        <taxon>Bacillati</taxon>
        <taxon>Actinomycetota</taxon>
        <taxon>Actinomycetes</taxon>
        <taxon>Kitasatosporales</taxon>
        <taxon>Streptomycetaceae</taxon>
        <taxon>Streptomyces</taxon>
    </lineage>
</organism>
<feature type="transmembrane region" description="Helical" evidence="2">
    <location>
        <begin position="61"/>
        <end position="81"/>
    </location>
</feature>
<keyword evidence="2" id="KW-1133">Transmembrane helix</keyword>
<feature type="transmembrane region" description="Helical" evidence="2">
    <location>
        <begin position="191"/>
        <end position="210"/>
    </location>
</feature>
<proteinExistence type="predicted"/>
<keyword evidence="2" id="KW-0472">Membrane</keyword>
<dbReference type="OrthoDB" id="4245540at2"/>
<evidence type="ECO:0000313" key="3">
    <source>
        <dbReference type="EMBL" id="QES49565.1"/>
    </source>
</evidence>
<evidence type="ECO:0000256" key="1">
    <source>
        <dbReference type="SAM" id="MobiDB-lite"/>
    </source>
</evidence>
<accession>A0A5P2D349</accession>
<evidence type="ECO:0000256" key="2">
    <source>
        <dbReference type="SAM" id="Phobius"/>
    </source>
</evidence>
<sequence length="217" mass="23630">MAGVPGAVGTGHIPEPPPVPKRKQEQNQKRKPKRKSVTAALLVLTPLLIACSGWLVQPLGLGWLALGTLLSMVVLCTAWALCGAWPGTCVAVSGFALMLFLGPSLDEAVIEHRGVRYEALVVDTETHKRTSRPRQYWCRVGIAPDAGAKVRFHDVSCGKDHRVDDWVTVVVDPEDWLATRLAERSHGPSTGVLWTCAGLFLALEGSILWGRLRRRTG</sequence>
<feature type="transmembrane region" description="Helical" evidence="2">
    <location>
        <begin position="37"/>
        <end position="55"/>
    </location>
</feature>
<feature type="transmembrane region" description="Helical" evidence="2">
    <location>
        <begin position="88"/>
        <end position="105"/>
    </location>
</feature>
<dbReference type="EMBL" id="CP029190">
    <property type="protein sequence ID" value="QES49565.1"/>
    <property type="molecule type" value="Genomic_DNA"/>
</dbReference>
<dbReference type="AlphaFoldDB" id="A0A5P2D349"/>
<reference evidence="3 4" key="1">
    <citation type="submission" date="2018-05" db="EMBL/GenBank/DDBJ databases">
        <title>Streptomyces venezuelae.</title>
        <authorList>
            <person name="Kim W."/>
            <person name="Lee N."/>
            <person name="Cho B.-K."/>
        </authorList>
    </citation>
    <scope>NUCLEOTIDE SEQUENCE [LARGE SCALE GENOMIC DNA]</scope>
    <source>
        <strain evidence="3 4">ATCC 21782</strain>
    </source>
</reference>
<feature type="region of interest" description="Disordered" evidence="1">
    <location>
        <begin position="1"/>
        <end position="33"/>
    </location>
</feature>
<gene>
    <name evidence="3" type="ORF">DEJ50_18910</name>
</gene>
<evidence type="ECO:0000313" key="4">
    <source>
        <dbReference type="Proteomes" id="UP000325211"/>
    </source>
</evidence>
<name>A0A5P2D349_STRVZ</name>
<dbReference type="RefSeq" id="WP_150209154.1">
    <property type="nucleotide sequence ID" value="NZ_CP029190.1"/>
</dbReference>
<protein>
    <submittedName>
        <fullName evidence="3">Uncharacterized protein</fullName>
    </submittedName>
</protein>